<gene>
    <name evidence="7" type="ORF">ALMOND_2B016923</name>
</gene>
<dbReference type="InterPro" id="IPR011598">
    <property type="entry name" value="bHLH_dom"/>
</dbReference>
<comment type="subcellular location">
    <subcellularLocation>
        <location evidence="1">Nucleus</location>
    </subcellularLocation>
</comment>
<feature type="compositionally biased region" description="Polar residues" evidence="5">
    <location>
        <begin position="61"/>
        <end position="70"/>
    </location>
</feature>
<dbReference type="FunCoup" id="A0A5E4FFY5">
    <property type="interactions" value="161"/>
</dbReference>
<name>A0A5E4FFY5_PRUDU</name>
<keyword evidence="4" id="KW-0539">Nucleus</keyword>
<evidence type="ECO:0000256" key="3">
    <source>
        <dbReference type="ARBA" id="ARBA00023163"/>
    </source>
</evidence>
<sequence>MELTQHGFLEELLLAPRRDSWSTYSSNSSGLNELFPINGWSFDSFEENPVLVSSVNNPPFSGFSTQTDQPPSFEESPFSTDHHQASSSYPFVDGLCTVPEIDSSYTKDNDTIAPPFPSQDQDYPSMVEDEEFGGFLGSENQRSCLEESKNIATCKVEMEQQATDHIPSAFNMGLCGEKRSKAKKLEGQPSKNLMAERRRRKRLNDRLSMLRSIVPKISKVIYVLHLLKVSIFFLLSLLCKINNGGISFHCSRCSTDKTEFICFLRLAKSSLLIILRNLSQMDRTSILGDTIDYMKELLERINKLQEEGIEEGTNQINLMDISKDLKPSEVLVRNSPKFDVERRDMDTRIDICCAAKPGLLLSTVNTIEALGLEIQQCVISCFNDFSMQASCSEGAEQGTLLSPEDIKQALFRNAGYGGRCL</sequence>
<feature type="domain" description="BHLH" evidence="6">
    <location>
        <begin position="187"/>
        <end position="297"/>
    </location>
</feature>
<dbReference type="SUPFAM" id="SSF47459">
    <property type="entry name" value="HLH, helix-loop-helix DNA-binding domain"/>
    <property type="match status" value="1"/>
</dbReference>
<evidence type="ECO:0000256" key="5">
    <source>
        <dbReference type="SAM" id="MobiDB-lite"/>
    </source>
</evidence>
<feature type="region of interest" description="Disordered" evidence="5">
    <location>
        <begin position="61"/>
        <end position="85"/>
    </location>
</feature>
<protein>
    <submittedName>
        <fullName evidence="7">PREDICTED: mRNAion factor</fullName>
    </submittedName>
</protein>
<accession>A0A5E4FFY5</accession>
<dbReference type="AlphaFoldDB" id="A0A5E4FFY5"/>
<dbReference type="GO" id="GO:0003700">
    <property type="term" value="F:DNA-binding transcription factor activity"/>
    <property type="evidence" value="ECO:0007669"/>
    <property type="project" value="TreeGrafter"/>
</dbReference>
<keyword evidence="3" id="KW-0804">Transcription</keyword>
<dbReference type="InterPro" id="IPR054502">
    <property type="entry name" value="bHLH-TF_ACT-like_plant"/>
</dbReference>
<evidence type="ECO:0000256" key="2">
    <source>
        <dbReference type="ARBA" id="ARBA00023015"/>
    </source>
</evidence>
<keyword evidence="2" id="KW-0805">Transcription regulation</keyword>
<organism evidence="7 8">
    <name type="scientific">Prunus dulcis</name>
    <name type="common">Almond</name>
    <name type="synonym">Amygdalus dulcis</name>
    <dbReference type="NCBI Taxonomy" id="3755"/>
    <lineage>
        <taxon>Eukaryota</taxon>
        <taxon>Viridiplantae</taxon>
        <taxon>Streptophyta</taxon>
        <taxon>Embryophyta</taxon>
        <taxon>Tracheophyta</taxon>
        <taxon>Spermatophyta</taxon>
        <taxon>Magnoliopsida</taxon>
        <taxon>eudicotyledons</taxon>
        <taxon>Gunneridae</taxon>
        <taxon>Pentapetalae</taxon>
        <taxon>rosids</taxon>
        <taxon>fabids</taxon>
        <taxon>Rosales</taxon>
        <taxon>Rosaceae</taxon>
        <taxon>Amygdaloideae</taxon>
        <taxon>Amygdaleae</taxon>
        <taxon>Prunus</taxon>
    </lineage>
</organism>
<dbReference type="Proteomes" id="UP000327085">
    <property type="component" value="Chromosome 6"/>
</dbReference>
<dbReference type="Gene3D" id="4.10.280.10">
    <property type="entry name" value="Helix-loop-helix DNA-binding domain"/>
    <property type="match status" value="1"/>
</dbReference>
<dbReference type="OMA" id="GFLGCEN"/>
<evidence type="ECO:0000259" key="6">
    <source>
        <dbReference type="PROSITE" id="PS50888"/>
    </source>
</evidence>
<dbReference type="InterPro" id="IPR036638">
    <property type="entry name" value="HLH_DNA-bd_sf"/>
</dbReference>
<dbReference type="PROSITE" id="PS50888">
    <property type="entry name" value="BHLH"/>
    <property type="match status" value="1"/>
</dbReference>
<dbReference type="EMBL" id="CABIKO010000115">
    <property type="protein sequence ID" value="VVA27054.1"/>
    <property type="molecule type" value="Genomic_DNA"/>
</dbReference>
<dbReference type="InterPro" id="IPR051358">
    <property type="entry name" value="TF_AMS/ICE1/BHLH6-like"/>
</dbReference>
<evidence type="ECO:0000256" key="1">
    <source>
        <dbReference type="ARBA" id="ARBA00004123"/>
    </source>
</evidence>
<evidence type="ECO:0000256" key="4">
    <source>
        <dbReference type="ARBA" id="ARBA00023242"/>
    </source>
</evidence>
<dbReference type="SMART" id="SM00353">
    <property type="entry name" value="HLH"/>
    <property type="match status" value="1"/>
</dbReference>
<proteinExistence type="predicted"/>
<dbReference type="GO" id="GO:0043565">
    <property type="term" value="F:sequence-specific DNA binding"/>
    <property type="evidence" value="ECO:0007669"/>
    <property type="project" value="TreeGrafter"/>
</dbReference>
<evidence type="ECO:0000313" key="8">
    <source>
        <dbReference type="Proteomes" id="UP000327085"/>
    </source>
</evidence>
<dbReference type="PANTHER" id="PTHR31945:SF15">
    <property type="entry name" value="TRANSCRIPTION FACTOR BHLH61-RELATED"/>
    <property type="match status" value="1"/>
</dbReference>
<dbReference type="Pfam" id="PF00010">
    <property type="entry name" value="HLH"/>
    <property type="match status" value="1"/>
</dbReference>
<dbReference type="Pfam" id="PF22754">
    <property type="entry name" value="bHLH-TF_ACT-like_plant"/>
    <property type="match status" value="1"/>
</dbReference>
<dbReference type="PANTHER" id="PTHR31945">
    <property type="entry name" value="TRANSCRIPTION FACTOR SCREAM2-RELATED"/>
    <property type="match status" value="1"/>
</dbReference>
<dbReference type="Gramene" id="VVA27054">
    <property type="protein sequence ID" value="VVA27054"/>
    <property type="gene ID" value="Prudul26B016923"/>
</dbReference>
<reference evidence="8" key="1">
    <citation type="journal article" date="2020" name="Plant J.">
        <title>Transposons played a major role in the diversification between the closely related almond and peach genomes: results from the almond genome sequence.</title>
        <authorList>
            <person name="Alioto T."/>
            <person name="Alexiou K.G."/>
            <person name="Bardil A."/>
            <person name="Barteri F."/>
            <person name="Castanera R."/>
            <person name="Cruz F."/>
            <person name="Dhingra A."/>
            <person name="Duval H."/>
            <person name="Fernandez I Marti A."/>
            <person name="Frias L."/>
            <person name="Galan B."/>
            <person name="Garcia J.L."/>
            <person name="Howad W."/>
            <person name="Gomez-Garrido J."/>
            <person name="Gut M."/>
            <person name="Julca I."/>
            <person name="Morata J."/>
            <person name="Puigdomenech P."/>
            <person name="Ribeca P."/>
            <person name="Rubio Cabetas M.J."/>
            <person name="Vlasova A."/>
            <person name="Wirthensohn M."/>
            <person name="Garcia-Mas J."/>
            <person name="Gabaldon T."/>
            <person name="Casacuberta J.M."/>
            <person name="Arus P."/>
        </authorList>
    </citation>
    <scope>NUCLEOTIDE SEQUENCE [LARGE SCALE GENOMIC DNA]</scope>
    <source>
        <strain evidence="8">cv. Texas</strain>
    </source>
</reference>
<evidence type="ECO:0000313" key="7">
    <source>
        <dbReference type="EMBL" id="VVA27054.1"/>
    </source>
</evidence>
<dbReference type="GO" id="GO:0046983">
    <property type="term" value="F:protein dimerization activity"/>
    <property type="evidence" value="ECO:0007669"/>
    <property type="project" value="InterPro"/>
</dbReference>
<dbReference type="GO" id="GO:0005634">
    <property type="term" value="C:nucleus"/>
    <property type="evidence" value="ECO:0007669"/>
    <property type="project" value="UniProtKB-SubCell"/>
</dbReference>
<dbReference type="InParanoid" id="A0A5E4FFY5"/>